<gene>
    <name evidence="4" type="ORF">CEUSTIGMA_g3120.t1</name>
</gene>
<dbReference type="InterPro" id="IPR037856">
    <property type="entry name" value="Sdc1/DPY30"/>
</dbReference>
<feature type="compositionally biased region" description="Low complexity" evidence="3">
    <location>
        <begin position="594"/>
        <end position="609"/>
    </location>
</feature>
<dbReference type="Gene3D" id="1.20.920.60">
    <property type="match status" value="1"/>
</dbReference>
<comment type="caution">
    <text evidence="4">The sequence shown here is derived from an EMBL/GenBank/DDBJ whole genome shotgun (WGS) entry which is preliminary data.</text>
</comment>
<comment type="similarity">
    <text evidence="1">Belongs to the dpy-30 family.</text>
</comment>
<dbReference type="EMBL" id="BEGY01000013">
    <property type="protein sequence ID" value="GAX75677.1"/>
    <property type="molecule type" value="Genomic_DNA"/>
</dbReference>
<protein>
    <submittedName>
        <fullName evidence="4">Uncharacterized protein</fullName>
    </submittedName>
</protein>
<evidence type="ECO:0000313" key="4">
    <source>
        <dbReference type="EMBL" id="GAX75677.1"/>
    </source>
</evidence>
<feature type="region of interest" description="Disordered" evidence="3">
    <location>
        <begin position="121"/>
        <end position="186"/>
    </location>
</feature>
<dbReference type="AlphaFoldDB" id="A0A250WXW6"/>
<accession>A0A250WXW6</accession>
<dbReference type="Pfam" id="PF05186">
    <property type="entry name" value="Dpy-30"/>
    <property type="match status" value="1"/>
</dbReference>
<dbReference type="STRING" id="1157962.A0A250WXW6"/>
<feature type="coiled-coil region" evidence="2">
    <location>
        <begin position="51"/>
        <end position="98"/>
    </location>
</feature>
<evidence type="ECO:0000256" key="1">
    <source>
        <dbReference type="ARBA" id="ARBA00010849"/>
    </source>
</evidence>
<keyword evidence="2" id="KW-0175">Coiled coil</keyword>
<proteinExistence type="inferred from homology"/>
<feature type="compositionally biased region" description="Acidic residues" evidence="3">
    <location>
        <begin position="126"/>
        <end position="175"/>
    </location>
</feature>
<evidence type="ECO:0000313" key="5">
    <source>
        <dbReference type="Proteomes" id="UP000232323"/>
    </source>
</evidence>
<evidence type="ECO:0000256" key="3">
    <source>
        <dbReference type="SAM" id="MobiDB-lite"/>
    </source>
</evidence>
<dbReference type="GO" id="GO:0048188">
    <property type="term" value="C:Set1C/COMPASS complex"/>
    <property type="evidence" value="ECO:0007669"/>
    <property type="project" value="InterPro"/>
</dbReference>
<dbReference type="PANTHER" id="PTHR23356:SF16">
    <property type="entry name" value="DPY30 DOMAIN CONTAINING 2"/>
    <property type="match status" value="1"/>
</dbReference>
<name>A0A250WXW6_9CHLO</name>
<reference evidence="4 5" key="1">
    <citation type="submission" date="2017-08" db="EMBL/GenBank/DDBJ databases">
        <title>Acidophilic green algal genome provides insights into adaptation to an acidic environment.</title>
        <authorList>
            <person name="Hirooka S."/>
            <person name="Hirose Y."/>
            <person name="Kanesaki Y."/>
            <person name="Higuchi S."/>
            <person name="Fujiwara T."/>
            <person name="Onuma R."/>
            <person name="Era A."/>
            <person name="Ohbayashi R."/>
            <person name="Uzuka A."/>
            <person name="Nozaki H."/>
            <person name="Yoshikawa H."/>
            <person name="Miyagishima S.Y."/>
        </authorList>
    </citation>
    <scope>NUCLEOTIDE SEQUENCE [LARGE SCALE GENOMIC DNA]</scope>
    <source>
        <strain evidence="4 5">NIES-2499</strain>
    </source>
</reference>
<feature type="compositionally biased region" description="Acidic residues" evidence="3">
    <location>
        <begin position="372"/>
        <end position="393"/>
    </location>
</feature>
<keyword evidence="5" id="KW-1185">Reference proteome</keyword>
<dbReference type="PANTHER" id="PTHR23356">
    <property type="entry name" value="DPY30-RELATED"/>
    <property type="match status" value="1"/>
</dbReference>
<feature type="region of interest" description="Disordered" evidence="3">
    <location>
        <begin position="586"/>
        <end position="618"/>
    </location>
</feature>
<evidence type="ECO:0000256" key="2">
    <source>
        <dbReference type="SAM" id="Coils"/>
    </source>
</evidence>
<sequence length="618" mass="68252">MAGQDTKYLQELVGDALARGVAECVAAQPNDPVDYLGQWLLKFVKNAEIEGQIQEQRRIALESKKKKLEQQQAEALKQREAEAERKKAIAALAELDAEPRQLVQHAVELIKKFTSAGSAYAAAVAEPEEPDWTPPEDPEDPSAVESEDEADPDLPLEEDPAAEEPPVEENQETPPEEEKNPKLTPPVNYSKKYFSYMAANSGQEFMLTTELFRPAPPPEDAGEDFVPEPTAFTFRILDERRPMIYTPNVAFEPSIKFFRKFPKIGAYQACGVQVPASGGEFKAIIAAETLFPEGEGQALSLQDQDFVWEVSLALSKAYEARDKKVKEAQAAVKASELVEGLKKKIVDIYHPPPPEEGEEPAAPAPPAAPEPAAEEGDPDAEPLDDNPPGEDAEPIVVHKYDIRRLTKELKDSQEAREASSKSLALAEEALRVIKAAVIGISHDAVRALRDATELPQATYHVLKALLHLLQKEPESFKNWKRSFEHFSLLTFSELGAYDATQERDLEVWKRVRQAYKGIKDPKLLAEEMPNTHLGVFLLMFIKQVRKVGRKAATFRGHTKACEDLTAQLEQKKIDLAEAERIKAEEEEAARKAAEAAAAEEAAAAAAAEAGGEEAQEDE</sequence>
<feature type="region of interest" description="Disordered" evidence="3">
    <location>
        <begin position="347"/>
        <end position="397"/>
    </location>
</feature>
<dbReference type="Proteomes" id="UP000232323">
    <property type="component" value="Unassembled WGS sequence"/>
</dbReference>
<dbReference type="OrthoDB" id="432281at2759"/>
<dbReference type="CDD" id="cd22982">
    <property type="entry name" value="DD_CrRSP2-like"/>
    <property type="match status" value="1"/>
</dbReference>
<dbReference type="Gene3D" id="1.20.890.10">
    <property type="entry name" value="cAMP-dependent protein kinase regulatory subunit, dimerization-anchoring domain"/>
    <property type="match status" value="1"/>
</dbReference>
<organism evidence="4 5">
    <name type="scientific">Chlamydomonas eustigma</name>
    <dbReference type="NCBI Taxonomy" id="1157962"/>
    <lineage>
        <taxon>Eukaryota</taxon>
        <taxon>Viridiplantae</taxon>
        <taxon>Chlorophyta</taxon>
        <taxon>core chlorophytes</taxon>
        <taxon>Chlorophyceae</taxon>
        <taxon>CS clade</taxon>
        <taxon>Chlamydomonadales</taxon>
        <taxon>Chlamydomonadaceae</taxon>
        <taxon>Chlamydomonas</taxon>
    </lineage>
</organism>
<dbReference type="InterPro" id="IPR007858">
    <property type="entry name" value="Dpy-30_motif"/>
</dbReference>